<keyword evidence="3" id="KW-1185">Reference proteome</keyword>
<name>A0A6C7EF89_ILUCY</name>
<gene>
    <name evidence="2" type="ORF">YM304_42680</name>
</gene>
<dbReference type="AlphaFoldDB" id="A0A6C7EF89"/>
<dbReference type="SUPFAM" id="SSF53335">
    <property type="entry name" value="S-adenosyl-L-methionine-dependent methyltransferases"/>
    <property type="match status" value="1"/>
</dbReference>
<accession>A0A6C7EF89</accession>
<dbReference type="GO" id="GO:0008757">
    <property type="term" value="F:S-adenosylmethionine-dependent methyltransferase activity"/>
    <property type="evidence" value="ECO:0007669"/>
    <property type="project" value="InterPro"/>
</dbReference>
<sequence>MSVTMAPEHARLVGVAANISYGSGIPSDAELRLCGDVSGAKRAVELGVSEWFNSLEFAGSGAKAIAVDPDPEKIAEMRHRAERAELTVQCLQADLADLGDITSATVEVVVASHTIIDVEDLGRLLRQVHRILKPSMPFVIAVPHPFAEVNAGHPYGSTARTIGDWFTALGRSNFRVDQVKELGVSPTEPIPTTLVLRARKEGS</sequence>
<dbReference type="KEGG" id="aym:YM304_42680"/>
<reference evidence="2 3" key="1">
    <citation type="journal article" date="2013" name="Int. J. Syst. Evol. Microbiol.">
        <title>Ilumatobacter nonamiense sp. nov. and Ilumatobacter coccineum sp. nov., isolated from seashore sand.</title>
        <authorList>
            <person name="Matsumoto A."/>
            <person name="Kasai H."/>
            <person name="Matsuo Y."/>
            <person name="Shizuri Y."/>
            <person name="Ichikawa N."/>
            <person name="Fujita N."/>
            <person name="Omura S."/>
            <person name="Takahashi Y."/>
        </authorList>
    </citation>
    <scope>NUCLEOTIDE SEQUENCE [LARGE SCALE GENOMIC DNA]</scope>
    <source>
        <strain evidence="3">NBRC 103263 / KCTC 29153 / YM16-304</strain>
    </source>
</reference>
<evidence type="ECO:0000313" key="2">
    <source>
        <dbReference type="EMBL" id="BAN04582.1"/>
    </source>
</evidence>
<protein>
    <recommendedName>
        <fullName evidence="1">Methyltransferase type 11 domain-containing protein</fullName>
    </recommendedName>
</protein>
<proteinExistence type="predicted"/>
<dbReference type="EMBL" id="AP012057">
    <property type="protein sequence ID" value="BAN04582.1"/>
    <property type="molecule type" value="Genomic_DNA"/>
</dbReference>
<dbReference type="Gene3D" id="3.40.50.150">
    <property type="entry name" value="Vaccinia Virus protein VP39"/>
    <property type="match status" value="1"/>
</dbReference>
<dbReference type="Proteomes" id="UP000011863">
    <property type="component" value="Chromosome"/>
</dbReference>
<dbReference type="InterPro" id="IPR029063">
    <property type="entry name" value="SAM-dependent_MTases_sf"/>
</dbReference>
<evidence type="ECO:0000259" key="1">
    <source>
        <dbReference type="Pfam" id="PF08241"/>
    </source>
</evidence>
<feature type="domain" description="Methyltransferase type 11" evidence="1">
    <location>
        <begin position="45"/>
        <end position="135"/>
    </location>
</feature>
<evidence type="ECO:0000313" key="3">
    <source>
        <dbReference type="Proteomes" id="UP000011863"/>
    </source>
</evidence>
<dbReference type="CDD" id="cd02440">
    <property type="entry name" value="AdoMet_MTases"/>
    <property type="match status" value="1"/>
</dbReference>
<organism evidence="2 3">
    <name type="scientific">Ilumatobacter coccineus (strain NBRC 103263 / KCTC 29153 / YM16-304)</name>
    <dbReference type="NCBI Taxonomy" id="1313172"/>
    <lineage>
        <taxon>Bacteria</taxon>
        <taxon>Bacillati</taxon>
        <taxon>Actinomycetota</taxon>
        <taxon>Acidimicrobiia</taxon>
        <taxon>Acidimicrobiales</taxon>
        <taxon>Ilumatobacteraceae</taxon>
        <taxon>Ilumatobacter</taxon>
    </lineage>
</organism>
<dbReference type="InterPro" id="IPR013216">
    <property type="entry name" value="Methyltransf_11"/>
</dbReference>
<dbReference type="Pfam" id="PF08241">
    <property type="entry name" value="Methyltransf_11"/>
    <property type="match status" value="1"/>
</dbReference>